<keyword evidence="6" id="KW-0808">Transferase</keyword>
<name>A0A095PJ57_BURPE</name>
<comment type="caution">
    <text evidence="6">The sequence shown here is derived from an EMBL/GenBank/DDBJ whole genome shotgun (WGS) entry which is preliminary data.</text>
</comment>
<feature type="transmembrane region" description="Helical" evidence="5">
    <location>
        <begin position="260"/>
        <end position="281"/>
    </location>
</feature>
<gene>
    <name evidence="7" type="ORF">CWD88_25845</name>
    <name evidence="6" type="ORF">Y036_5564</name>
</gene>
<dbReference type="Gene3D" id="1.20.120.1630">
    <property type="match status" value="1"/>
</dbReference>
<reference evidence="7 9" key="2">
    <citation type="submission" date="2017-11" db="EMBL/GenBank/DDBJ databases">
        <title>Molecular characterization of Burkholderia pseudomallei and closely related isolates from Vietnam.</title>
        <authorList>
            <person name="Ustinov D.V."/>
            <person name="Antonov A.S."/>
            <person name="Avdusheva E.F."/>
            <person name="Shpak I.M."/>
            <person name="Zakharova I.B."/>
            <person name="Thi L.A."/>
            <person name="Teteryatnikova N."/>
            <person name="Lopasteyskaya Y.A."/>
            <person name="Kuzyutina J.A."/>
            <person name="Ngo T.N."/>
            <person name="Victorov D.V."/>
        </authorList>
    </citation>
    <scope>NUCLEOTIDE SEQUENCE [LARGE SCALE GENOMIC DNA]</scope>
    <source>
        <strain evidence="7 9">V1512</strain>
    </source>
</reference>
<evidence type="ECO:0000313" key="8">
    <source>
        <dbReference type="Proteomes" id="UP000030475"/>
    </source>
</evidence>
<dbReference type="AlphaFoldDB" id="A0A095PJ57"/>
<evidence type="ECO:0000256" key="5">
    <source>
        <dbReference type="SAM" id="Phobius"/>
    </source>
</evidence>
<keyword evidence="3 5" id="KW-1133">Transmembrane helix</keyword>
<feature type="transmembrane region" description="Helical" evidence="5">
    <location>
        <begin position="93"/>
        <end position="113"/>
    </location>
</feature>
<evidence type="ECO:0000313" key="6">
    <source>
        <dbReference type="EMBL" id="KGX15926.1"/>
    </source>
</evidence>
<dbReference type="OrthoDB" id="8983643at2"/>
<dbReference type="EMBL" id="JQIM01000008">
    <property type="protein sequence ID" value="KGX15926.1"/>
    <property type="molecule type" value="Genomic_DNA"/>
</dbReference>
<feature type="transmembrane region" description="Helical" evidence="5">
    <location>
        <begin position="51"/>
        <end position="72"/>
    </location>
</feature>
<dbReference type="GO" id="GO:0032259">
    <property type="term" value="P:methylation"/>
    <property type="evidence" value="ECO:0007669"/>
    <property type="project" value="UniProtKB-KW"/>
</dbReference>
<dbReference type="Pfam" id="PF04140">
    <property type="entry name" value="ICMT"/>
    <property type="match status" value="1"/>
</dbReference>
<evidence type="ECO:0000256" key="4">
    <source>
        <dbReference type="ARBA" id="ARBA00023136"/>
    </source>
</evidence>
<dbReference type="InterPro" id="IPR007269">
    <property type="entry name" value="ICMT_MeTrfase"/>
</dbReference>
<comment type="subcellular location">
    <subcellularLocation>
        <location evidence="1">Membrane</location>
        <topology evidence="1">Multi-pass membrane protein</topology>
    </subcellularLocation>
</comment>
<sequence length="427" mass="48046">MQSTLDTVANAQERPPRSATPFSIGLAGIAAGLLTLWASRGAAALTGTERSLLACAAIIATIGAYELFVARVHLRPSAGLANRALRPLSVARVSLRLAALASVYAGIALVYWLLPEYHGAFYQPFWSLVGMLAPYVALAAPFYFGWMDRRMRDVDDAYLCWGRWLLRGQRPADWRPIREMLAGWAVKAFFLPLMIVYLSTDADHIGASFASAASAPFSLATFRFMYDLSYTMDLMFGALGYLCTFRLLDSHVRSTEPTTLGWLAALICYQPFWSLIGNNYIHYEGSMFWDNWLLSVPAIRFAWGVVIVALLLCYALSTISFGLRFSNLTNRGIITSGPYRFTKHPAYLAKNLSYWMISVPFVEPLGWRLAIMHSAALVAVNLLYWLRAKTEERHLMRDPDYRAYAEWIARHGMFARLGRMLGRERRA</sequence>
<dbReference type="Proteomes" id="UP000030475">
    <property type="component" value="Unassembled WGS sequence"/>
</dbReference>
<dbReference type="Proteomes" id="UP000231878">
    <property type="component" value="Unassembled WGS sequence"/>
</dbReference>
<organism evidence="6 8">
    <name type="scientific">Burkholderia pseudomallei</name>
    <name type="common">Pseudomonas pseudomallei</name>
    <dbReference type="NCBI Taxonomy" id="28450"/>
    <lineage>
        <taxon>Bacteria</taxon>
        <taxon>Pseudomonadati</taxon>
        <taxon>Pseudomonadota</taxon>
        <taxon>Betaproteobacteria</taxon>
        <taxon>Burkholderiales</taxon>
        <taxon>Burkholderiaceae</taxon>
        <taxon>Burkholderia</taxon>
        <taxon>pseudomallei group</taxon>
    </lineage>
</organism>
<feature type="transmembrane region" description="Helical" evidence="5">
    <location>
        <begin position="367"/>
        <end position="386"/>
    </location>
</feature>
<evidence type="ECO:0000256" key="3">
    <source>
        <dbReference type="ARBA" id="ARBA00022989"/>
    </source>
</evidence>
<proteinExistence type="predicted"/>
<keyword evidence="6" id="KW-0489">Methyltransferase</keyword>
<feature type="transmembrane region" description="Helical" evidence="5">
    <location>
        <begin position="125"/>
        <end position="144"/>
    </location>
</feature>
<dbReference type="KEGG" id="but:X994_5117"/>
<protein>
    <submittedName>
        <fullName evidence="6">Isoprenylcysteine carboxyl methyltransferase family protein</fullName>
    </submittedName>
</protein>
<dbReference type="GeneID" id="93064207"/>
<evidence type="ECO:0000313" key="9">
    <source>
        <dbReference type="Proteomes" id="UP000231878"/>
    </source>
</evidence>
<dbReference type="RefSeq" id="WP_004188709.1">
    <property type="nucleotide sequence ID" value="NZ_AP028072.1"/>
</dbReference>
<evidence type="ECO:0000256" key="2">
    <source>
        <dbReference type="ARBA" id="ARBA00022692"/>
    </source>
</evidence>
<keyword evidence="4 5" id="KW-0472">Membrane</keyword>
<dbReference type="OMA" id="TKHPAYI"/>
<evidence type="ECO:0000313" key="7">
    <source>
        <dbReference type="EMBL" id="PJO63414.1"/>
    </source>
</evidence>
<dbReference type="EMBL" id="PHRB01000032">
    <property type="protein sequence ID" value="PJO63414.1"/>
    <property type="molecule type" value="Genomic_DNA"/>
</dbReference>
<dbReference type="GO" id="GO:0016020">
    <property type="term" value="C:membrane"/>
    <property type="evidence" value="ECO:0007669"/>
    <property type="project" value="UniProtKB-SubCell"/>
</dbReference>
<evidence type="ECO:0000256" key="1">
    <source>
        <dbReference type="ARBA" id="ARBA00004141"/>
    </source>
</evidence>
<feature type="transmembrane region" description="Helical" evidence="5">
    <location>
        <begin position="21"/>
        <end position="39"/>
    </location>
</feature>
<dbReference type="GO" id="GO:0004671">
    <property type="term" value="F:protein C-terminal S-isoprenylcysteine carboxyl O-methyltransferase activity"/>
    <property type="evidence" value="ECO:0007669"/>
    <property type="project" value="InterPro"/>
</dbReference>
<reference evidence="6 8" key="1">
    <citation type="submission" date="2014-08" db="EMBL/GenBank/DDBJ databases">
        <authorList>
            <person name="Bunnell A."/>
            <person name="Chain P.S."/>
            <person name="Chertkov O."/>
            <person name="Currie B.J."/>
            <person name="Daligault H.E."/>
            <person name="Davenport K.W."/>
            <person name="Davis C."/>
            <person name="Gleasner C.D."/>
            <person name="Johnson S.L."/>
            <person name="Kaestli M."/>
            <person name="Koren S."/>
            <person name="Kunde Y.A."/>
            <person name="Mayo M."/>
            <person name="McMurry K.K."/>
            <person name="Price E.P."/>
            <person name="Reitenga K.G."/>
            <person name="Robison R."/>
            <person name="Rosovitz M.J."/>
            <person name="Sarovich D.S."/>
            <person name="Teshima H."/>
        </authorList>
    </citation>
    <scope>NUCLEOTIDE SEQUENCE [LARGE SCALE GENOMIC DNA]</scope>
    <source>
        <strain evidence="6 8">MSHR44</strain>
    </source>
</reference>
<feature type="transmembrane region" description="Helical" evidence="5">
    <location>
        <begin position="301"/>
        <end position="323"/>
    </location>
</feature>
<keyword evidence="2 5" id="KW-0812">Transmembrane</keyword>
<accession>A0A095PJ57</accession>